<dbReference type="EMBL" id="JYIX01000029">
    <property type="protein sequence ID" value="KJL34337.1"/>
    <property type="molecule type" value="Genomic_DNA"/>
</dbReference>
<dbReference type="PATRIC" id="fig|582680.6.peg.1159"/>
<evidence type="ECO:0000313" key="2">
    <source>
        <dbReference type="Proteomes" id="UP000033740"/>
    </source>
</evidence>
<dbReference type="STRING" id="582680.RS86_01124"/>
<dbReference type="AlphaFoldDB" id="A0A0F0LM92"/>
<accession>A0A0F0LM92</accession>
<keyword evidence="2" id="KW-1185">Reference proteome</keyword>
<dbReference type="RefSeq" id="WP_045271217.1">
    <property type="nucleotide sequence ID" value="NZ_JYIX01000029.1"/>
</dbReference>
<sequence length="93" mass="10321">MTADKVVIDYDMLDGVRGSIAAIIAELKDAPERSHDAAGAIDQPFEQAQLQALAAEFRGSWEPKREDLIASLEDVSRRIGDVIDSYLGLDRWF</sequence>
<organism evidence="1 2">
    <name type="scientific">Microbacterium azadirachtae</name>
    <dbReference type="NCBI Taxonomy" id="582680"/>
    <lineage>
        <taxon>Bacteria</taxon>
        <taxon>Bacillati</taxon>
        <taxon>Actinomycetota</taxon>
        <taxon>Actinomycetes</taxon>
        <taxon>Micrococcales</taxon>
        <taxon>Microbacteriaceae</taxon>
        <taxon>Microbacterium</taxon>
    </lineage>
</organism>
<name>A0A0F0LM92_9MICO</name>
<gene>
    <name evidence="1" type="ORF">RS86_01124</name>
</gene>
<reference evidence="1 2" key="1">
    <citation type="submission" date="2015-02" db="EMBL/GenBank/DDBJ databases">
        <title>Draft genome sequences of ten Microbacterium spp. with emphasis on heavy metal contaminated environments.</title>
        <authorList>
            <person name="Corretto E."/>
        </authorList>
    </citation>
    <scope>NUCLEOTIDE SEQUENCE [LARGE SCALE GENOMIC DNA]</scope>
    <source>
        <strain evidence="1 2">ARN176</strain>
    </source>
</reference>
<dbReference type="Proteomes" id="UP000033740">
    <property type="component" value="Unassembled WGS sequence"/>
</dbReference>
<evidence type="ECO:0000313" key="1">
    <source>
        <dbReference type="EMBL" id="KJL34337.1"/>
    </source>
</evidence>
<proteinExistence type="predicted"/>
<protein>
    <submittedName>
        <fullName evidence="1">Uncharacterized protein</fullName>
    </submittedName>
</protein>
<comment type="caution">
    <text evidence="1">The sequence shown here is derived from an EMBL/GenBank/DDBJ whole genome shotgun (WGS) entry which is preliminary data.</text>
</comment>